<dbReference type="InParanoid" id="N1J805"/>
<gene>
    <name evidence="1" type="ORF">BGHDH14_bghG002227000002001</name>
</gene>
<evidence type="ECO:0000313" key="1">
    <source>
        <dbReference type="EMBL" id="CCU76151.1"/>
    </source>
</evidence>
<dbReference type="HOGENOM" id="CLU_056196_1_1_1"/>
<comment type="caution">
    <text evidence="1">The sequence shown here is derived from an EMBL/GenBank/DDBJ whole genome shotgun (WGS) entry which is preliminary data.</text>
</comment>
<sequence>MMHCVLAFLLTSNFGSKLFHRIALVSDGPEGFCYGVYQNPNGNSFSFPSQDPDIFSSTGPKPDIGTNVRAYCSNKWGRSEIIAHLAKYLGDRTHNSQSGLAEEYEAEEKCRRSISKLIQESPRIKQASLTKILEIGHCNEQMIANQAVRGVIKVTGAFRRFSPSNDESYYIIDADKPLSIGRVVSNDEIFMVTKVEQGFMALAWYQGHLHLFKRDLNDDLWHPITDLIYSQRNGQIISQYVWDAHDKLSEIKRRLEEVRDQTGSTGLKKNIDRPESGNIITERELSIFIKNTHLNKLVADPAKGWLG</sequence>
<dbReference type="OrthoDB" id="10294900at2759"/>
<dbReference type="EMBL" id="CAUH01002227">
    <property type="protein sequence ID" value="CCU76151.1"/>
    <property type="molecule type" value="Genomic_DNA"/>
</dbReference>
<dbReference type="AlphaFoldDB" id="N1J805"/>
<accession>N1J805</accession>
<protein>
    <submittedName>
        <fullName evidence="1">CSEP0345 putative effector protein</fullName>
    </submittedName>
</protein>
<dbReference type="Proteomes" id="UP000015441">
    <property type="component" value="Unassembled WGS sequence"/>
</dbReference>
<organism evidence="1 2">
    <name type="scientific">Blumeria graminis f. sp. hordei (strain DH14)</name>
    <name type="common">Barley powdery mildew</name>
    <name type="synonym">Oidium monilioides f. sp. hordei</name>
    <dbReference type="NCBI Taxonomy" id="546991"/>
    <lineage>
        <taxon>Eukaryota</taxon>
        <taxon>Fungi</taxon>
        <taxon>Dikarya</taxon>
        <taxon>Ascomycota</taxon>
        <taxon>Pezizomycotina</taxon>
        <taxon>Leotiomycetes</taxon>
        <taxon>Erysiphales</taxon>
        <taxon>Erysiphaceae</taxon>
        <taxon>Blumeria</taxon>
        <taxon>Blumeria hordei</taxon>
    </lineage>
</organism>
<name>N1J805_BLUG1</name>
<reference evidence="1 2" key="1">
    <citation type="journal article" date="2010" name="Science">
        <title>Genome expansion and gene loss in powdery mildew fungi reveal tradeoffs in extreme parasitism.</title>
        <authorList>
            <person name="Spanu P.D."/>
            <person name="Abbott J.C."/>
            <person name="Amselem J."/>
            <person name="Burgis T.A."/>
            <person name="Soanes D.M."/>
            <person name="Stueber K."/>
            <person name="Ver Loren van Themaat E."/>
            <person name="Brown J.K.M."/>
            <person name="Butcher S.A."/>
            <person name="Gurr S.J."/>
            <person name="Lebrun M.-H."/>
            <person name="Ridout C.J."/>
            <person name="Schulze-Lefert P."/>
            <person name="Talbot N.J."/>
            <person name="Ahmadinejad N."/>
            <person name="Ametz C."/>
            <person name="Barton G.R."/>
            <person name="Benjdia M."/>
            <person name="Bidzinski P."/>
            <person name="Bindschedler L.V."/>
            <person name="Both M."/>
            <person name="Brewer M.T."/>
            <person name="Cadle-Davidson L."/>
            <person name="Cadle-Davidson M.M."/>
            <person name="Collemare J."/>
            <person name="Cramer R."/>
            <person name="Frenkel O."/>
            <person name="Godfrey D."/>
            <person name="Harriman J."/>
            <person name="Hoede C."/>
            <person name="King B.C."/>
            <person name="Klages S."/>
            <person name="Kleemann J."/>
            <person name="Knoll D."/>
            <person name="Koti P.S."/>
            <person name="Kreplak J."/>
            <person name="Lopez-Ruiz F.J."/>
            <person name="Lu X."/>
            <person name="Maekawa T."/>
            <person name="Mahanil S."/>
            <person name="Micali C."/>
            <person name="Milgroom M.G."/>
            <person name="Montana G."/>
            <person name="Noir S."/>
            <person name="O'Connell R.J."/>
            <person name="Oberhaensli S."/>
            <person name="Parlange F."/>
            <person name="Pedersen C."/>
            <person name="Quesneville H."/>
            <person name="Reinhardt R."/>
            <person name="Rott M."/>
            <person name="Sacristan S."/>
            <person name="Schmidt S.M."/>
            <person name="Schoen M."/>
            <person name="Skamnioti P."/>
            <person name="Sommer H."/>
            <person name="Stephens A."/>
            <person name="Takahara H."/>
            <person name="Thordal-Christensen H."/>
            <person name="Vigouroux M."/>
            <person name="Wessling R."/>
            <person name="Wicker T."/>
            <person name="Panstruga R."/>
        </authorList>
    </citation>
    <scope>NUCLEOTIDE SEQUENCE [LARGE SCALE GENOMIC DNA]</scope>
    <source>
        <strain evidence="1">DH14</strain>
    </source>
</reference>
<evidence type="ECO:0000313" key="2">
    <source>
        <dbReference type="Proteomes" id="UP000015441"/>
    </source>
</evidence>
<keyword evidence="2" id="KW-1185">Reference proteome</keyword>
<proteinExistence type="predicted"/>